<gene>
    <name evidence="2" type="ORF">CC80DRAFT_293177</name>
</gene>
<keyword evidence="3" id="KW-1185">Reference proteome</keyword>
<evidence type="ECO:0008006" key="4">
    <source>
        <dbReference type="Google" id="ProtNLM"/>
    </source>
</evidence>
<dbReference type="Proteomes" id="UP000800035">
    <property type="component" value="Unassembled WGS sequence"/>
</dbReference>
<proteinExistence type="predicted"/>
<feature type="signal peptide" evidence="1">
    <location>
        <begin position="1"/>
        <end position="22"/>
    </location>
</feature>
<keyword evidence="1" id="KW-0732">Signal</keyword>
<reference evidence="2" key="1">
    <citation type="journal article" date="2020" name="Stud. Mycol.">
        <title>101 Dothideomycetes genomes: a test case for predicting lifestyles and emergence of pathogens.</title>
        <authorList>
            <person name="Haridas S."/>
            <person name="Albert R."/>
            <person name="Binder M."/>
            <person name="Bloem J."/>
            <person name="Labutti K."/>
            <person name="Salamov A."/>
            <person name="Andreopoulos B."/>
            <person name="Baker S."/>
            <person name="Barry K."/>
            <person name="Bills G."/>
            <person name="Bluhm B."/>
            <person name="Cannon C."/>
            <person name="Castanera R."/>
            <person name="Culley D."/>
            <person name="Daum C."/>
            <person name="Ezra D."/>
            <person name="Gonzalez J."/>
            <person name="Henrissat B."/>
            <person name="Kuo A."/>
            <person name="Liang C."/>
            <person name="Lipzen A."/>
            <person name="Lutzoni F."/>
            <person name="Magnuson J."/>
            <person name="Mondo S."/>
            <person name="Nolan M."/>
            <person name="Ohm R."/>
            <person name="Pangilinan J."/>
            <person name="Park H.-J."/>
            <person name="Ramirez L."/>
            <person name="Alfaro M."/>
            <person name="Sun H."/>
            <person name="Tritt A."/>
            <person name="Yoshinaga Y."/>
            <person name="Zwiers L.-H."/>
            <person name="Turgeon B."/>
            <person name="Goodwin S."/>
            <person name="Spatafora J."/>
            <person name="Crous P."/>
            <person name="Grigoriev I."/>
        </authorList>
    </citation>
    <scope>NUCLEOTIDE SEQUENCE</scope>
    <source>
        <strain evidence="2">CBS 675.92</strain>
    </source>
</reference>
<dbReference type="EMBL" id="ML976983">
    <property type="protein sequence ID" value="KAF1960398.1"/>
    <property type="molecule type" value="Genomic_DNA"/>
</dbReference>
<dbReference type="AlphaFoldDB" id="A0A6A5U6T2"/>
<organism evidence="2 3">
    <name type="scientific">Byssothecium circinans</name>
    <dbReference type="NCBI Taxonomy" id="147558"/>
    <lineage>
        <taxon>Eukaryota</taxon>
        <taxon>Fungi</taxon>
        <taxon>Dikarya</taxon>
        <taxon>Ascomycota</taxon>
        <taxon>Pezizomycotina</taxon>
        <taxon>Dothideomycetes</taxon>
        <taxon>Pleosporomycetidae</taxon>
        <taxon>Pleosporales</taxon>
        <taxon>Massarineae</taxon>
        <taxon>Massarinaceae</taxon>
        <taxon>Byssothecium</taxon>
    </lineage>
</organism>
<accession>A0A6A5U6T2</accession>
<evidence type="ECO:0000313" key="2">
    <source>
        <dbReference type="EMBL" id="KAF1960398.1"/>
    </source>
</evidence>
<sequence>MKIFSCCRMRLFLTCLGVGTFCGPNEVSDPPFAFAPNSAQLHLLSCFNAPTVLSELQSQTSPLFSGFLRTVAGSAFLGTTQAQKGFVWDVMNSTWTGKKRRSCLIRRLGTFRTFLGLLLYISLL</sequence>
<name>A0A6A5U6T2_9PLEO</name>
<feature type="chain" id="PRO_5025567479" description="Secreted protein" evidence="1">
    <location>
        <begin position="23"/>
        <end position="124"/>
    </location>
</feature>
<evidence type="ECO:0000256" key="1">
    <source>
        <dbReference type="SAM" id="SignalP"/>
    </source>
</evidence>
<protein>
    <recommendedName>
        <fullName evidence="4">Secreted protein</fullName>
    </recommendedName>
</protein>
<evidence type="ECO:0000313" key="3">
    <source>
        <dbReference type="Proteomes" id="UP000800035"/>
    </source>
</evidence>